<gene>
    <name evidence="1" type="ordered locus">HCH_03817</name>
</gene>
<evidence type="ECO:0000313" key="1">
    <source>
        <dbReference type="EMBL" id="ABC30549.1"/>
    </source>
</evidence>
<dbReference type="STRING" id="349521.HCH_03817"/>
<dbReference type="eggNOG" id="ENOG502ZJED">
    <property type="taxonomic scope" value="Bacteria"/>
</dbReference>
<keyword evidence="2" id="KW-1185">Reference proteome</keyword>
<accession>Q2SFM5</accession>
<protein>
    <recommendedName>
        <fullName evidence="3">Antitoxin of toxin-antitoxin stability system</fullName>
    </recommendedName>
</protein>
<evidence type="ECO:0000313" key="2">
    <source>
        <dbReference type="Proteomes" id="UP000000238"/>
    </source>
</evidence>
<dbReference type="HOGENOM" id="CLU_176182_0_0_6"/>
<organism evidence="1 2">
    <name type="scientific">Hahella chejuensis (strain KCTC 2396)</name>
    <dbReference type="NCBI Taxonomy" id="349521"/>
    <lineage>
        <taxon>Bacteria</taxon>
        <taxon>Pseudomonadati</taxon>
        <taxon>Pseudomonadota</taxon>
        <taxon>Gammaproteobacteria</taxon>
        <taxon>Oceanospirillales</taxon>
        <taxon>Hahellaceae</taxon>
        <taxon>Hahella</taxon>
    </lineage>
</organism>
<dbReference type="OrthoDB" id="5297687at2"/>
<evidence type="ECO:0008006" key="3">
    <source>
        <dbReference type="Google" id="ProtNLM"/>
    </source>
</evidence>
<dbReference type="RefSeq" id="WP_011397616.1">
    <property type="nucleotide sequence ID" value="NC_007645.1"/>
</dbReference>
<name>Q2SFM5_HAHCH</name>
<dbReference type="AlphaFoldDB" id="Q2SFM5"/>
<reference evidence="1 2" key="1">
    <citation type="journal article" date="2005" name="Nucleic Acids Res.">
        <title>Genomic blueprint of Hahella chejuensis, a marine microbe producing an algicidal agent.</title>
        <authorList>
            <person name="Jeong H."/>
            <person name="Yim J.H."/>
            <person name="Lee C."/>
            <person name="Choi S.-H."/>
            <person name="Park Y.K."/>
            <person name="Yoon S.H."/>
            <person name="Hur C.-G."/>
            <person name="Kang H.-Y."/>
            <person name="Kim D."/>
            <person name="Lee H.H."/>
            <person name="Park K.H."/>
            <person name="Park S.-H."/>
            <person name="Park H.-S."/>
            <person name="Lee H.K."/>
            <person name="Oh T.K."/>
            <person name="Kim J.F."/>
        </authorList>
    </citation>
    <scope>NUCLEOTIDE SEQUENCE [LARGE SCALE GENOMIC DNA]</scope>
    <source>
        <strain evidence="1 2">KCTC 2396</strain>
    </source>
</reference>
<dbReference type="Proteomes" id="UP000000238">
    <property type="component" value="Chromosome"/>
</dbReference>
<proteinExistence type="predicted"/>
<dbReference type="KEGG" id="hch:HCH_03817"/>
<sequence length="106" mass="11829">MSNNHISSKTFSVEEFVSDPNEALEKGEGAPVAITAKGDVQFYAVPAKLFEDIINYVEYMQRGNTELKTAPGKFNLTADMVDDMTERLKNLSDDDLGEFIECEKNT</sequence>
<dbReference type="EMBL" id="CP000155">
    <property type="protein sequence ID" value="ABC30549.1"/>
    <property type="molecule type" value="Genomic_DNA"/>
</dbReference>